<protein>
    <submittedName>
        <fullName evidence="1">Uncharacterized protein</fullName>
    </submittedName>
</protein>
<gene>
    <name evidence="1" type="ORF">pEaSNUABM12_00176</name>
</gene>
<dbReference type="EMBL" id="MT939486">
    <property type="protein sequence ID" value="QOI71114.1"/>
    <property type="molecule type" value="Genomic_DNA"/>
</dbReference>
<evidence type="ECO:0000313" key="2">
    <source>
        <dbReference type="Proteomes" id="UP000594095"/>
    </source>
</evidence>
<dbReference type="Proteomes" id="UP000594095">
    <property type="component" value="Genome"/>
</dbReference>
<name>A0A7L8ZL08_9CAUD</name>
<reference evidence="1 2" key="1">
    <citation type="submission" date="2020-08" db="EMBL/GenBank/DDBJ databases">
        <title>Complete genome sequence of Erwinia phage pEa_SNUABM_12.</title>
        <authorList>
            <person name="Kim S.G."/>
            <person name="Lee S.B."/>
            <person name="Park S.C."/>
        </authorList>
    </citation>
    <scope>NUCLEOTIDE SEQUENCE [LARGE SCALE GENOMIC DNA]</scope>
</reference>
<organism evidence="1 2">
    <name type="scientific">Erwinia phage pEa_SNUABM_12</name>
    <dbReference type="NCBI Taxonomy" id="2768773"/>
    <lineage>
        <taxon>Viruses</taxon>
        <taxon>Duplodnaviria</taxon>
        <taxon>Heunggongvirae</taxon>
        <taxon>Uroviricota</taxon>
        <taxon>Caudoviricetes</taxon>
        <taxon>Eneladusvirus</taxon>
        <taxon>Eneladusvirus BF</taxon>
    </lineage>
</organism>
<proteinExistence type="predicted"/>
<evidence type="ECO:0000313" key="1">
    <source>
        <dbReference type="EMBL" id="QOI71114.1"/>
    </source>
</evidence>
<sequence>MKRKIVKRNKAKMTFWINNPFWYKVVHQNREHFEQTRNRKKYVEVFDHVNAYRITERSERIMVPILITSKVKRSRINNRLHAYRSFKNLEEMNNECGTAYTIDEIYVGWR</sequence>
<accession>A0A7L8ZL08</accession>